<dbReference type="InterPro" id="IPR045143">
    <property type="entry name" value="Spc25"/>
</dbReference>
<evidence type="ECO:0000256" key="9">
    <source>
        <dbReference type="RuleBase" id="RU367150"/>
    </source>
</evidence>
<keyword evidence="9" id="KW-0539">Nucleus</keyword>
<keyword evidence="8 9" id="KW-0137">Centromere</keyword>
<dbReference type="GO" id="GO:0031262">
    <property type="term" value="C:Ndc80 complex"/>
    <property type="evidence" value="ECO:0007669"/>
    <property type="project" value="InterPro"/>
</dbReference>
<keyword evidence="3 9" id="KW-0132">Cell division</keyword>
<dbReference type="PANTHER" id="PTHR14281:SF0">
    <property type="entry name" value="KINETOCHORE PROTEIN SPC25"/>
    <property type="match status" value="1"/>
</dbReference>
<dbReference type="OrthoDB" id="4056921at2759"/>
<evidence type="ECO:0000256" key="5">
    <source>
        <dbReference type="ARBA" id="ARBA00022838"/>
    </source>
</evidence>
<accession>A0A8H5I1C5</accession>
<evidence type="ECO:0000256" key="4">
    <source>
        <dbReference type="ARBA" id="ARBA00022776"/>
    </source>
</evidence>
<evidence type="ECO:0000256" key="1">
    <source>
        <dbReference type="ARBA" id="ARBA00006379"/>
    </source>
</evidence>
<dbReference type="GO" id="GO:0005634">
    <property type="term" value="C:nucleus"/>
    <property type="evidence" value="ECO:0007669"/>
    <property type="project" value="UniProtKB-SubCell"/>
</dbReference>
<comment type="subcellular location">
    <subcellularLocation>
        <location evidence="9">Nucleus</location>
    </subcellularLocation>
    <subcellularLocation>
        <location evidence="9">Chromosome</location>
        <location evidence="9">Centromere</location>
        <location evidence="9">Kinetochore</location>
    </subcellularLocation>
</comment>
<dbReference type="GO" id="GO:0007059">
    <property type="term" value="P:chromosome segregation"/>
    <property type="evidence" value="ECO:0007669"/>
    <property type="project" value="InterPro"/>
</dbReference>
<dbReference type="Gene3D" id="3.30.457.50">
    <property type="entry name" value="Chromosome segregation protein Spc25"/>
    <property type="match status" value="1"/>
</dbReference>
<evidence type="ECO:0000256" key="2">
    <source>
        <dbReference type="ARBA" id="ARBA00022454"/>
    </source>
</evidence>
<comment type="subunit">
    <text evidence="9">Component of the NDC80 complex.</text>
</comment>
<dbReference type="Proteomes" id="UP000518752">
    <property type="component" value="Unassembled WGS sequence"/>
</dbReference>
<evidence type="ECO:0000256" key="3">
    <source>
        <dbReference type="ARBA" id="ARBA00022618"/>
    </source>
</evidence>
<protein>
    <recommendedName>
        <fullName evidence="9">Kinetochore protein SPC25</fullName>
    </recommendedName>
</protein>
<dbReference type="EMBL" id="JAACJN010000002">
    <property type="protein sequence ID" value="KAF5393327.1"/>
    <property type="molecule type" value="Genomic_DNA"/>
</dbReference>
<dbReference type="InterPro" id="IPR013255">
    <property type="entry name" value="Spc25_C"/>
</dbReference>
<keyword evidence="7 9" id="KW-0131">Cell cycle</keyword>
<keyword evidence="13" id="KW-1185">Reference proteome</keyword>
<feature type="coiled-coil region" evidence="10">
    <location>
        <begin position="49"/>
        <end position="111"/>
    </location>
</feature>
<dbReference type="CDD" id="cd23784">
    <property type="entry name" value="RWD_Spc25"/>
    <property type="match status" value="1"/>
</dbReference>
<keyword evidence="4 9" id="KW-0498">Mitosis</keyword>
<sequence>MAYRFYFDLKSTIANPNEPNLPKDLDIPVFEETLQNFLHAVNNYKNKSINAITDKRAKEAAEIKRIQDKTQKFEAETNKCKVQEIELMATLEKEQAERKDAELTVAAFKRQITSLHERSANVQAQIDEYRALAATLRADKGKERATLNAHASRVQPELQAFETLLACKIEGMEREQLLLTFTHVDESDPSREFSFVLDVSGRDYRVVKTSPPLPSLPLLVDKLNISRNIYAFVVQIRQEFHQIANGEELTILSASSFDLDGPADYFGTVAA</sequence>
<keyword evidence="5 9" id="KW-0995">Kinetochore</keyword>
<feature type="domain" description="Chromosome segregation protein Spc25 C-terminal" evidence="11">
    <location>
        <begin position="173"/>
        <end position="240"/>
    </location>
</feature>
<comment type="caution">
    <text evidence="12">The sequence shown here is derived from an EMBL/GenBank/DDBJ whole genome shotgun (WGS) entry which is preliminary data.</text>
</comment>
<evidence type="ECO:0000256" key="6">
    <source>
        <dbReference type="ARBA" id="ARBA00023054"/>
    </source>
</evidence>
<name>A0A8H5I1C5_9AGAR</name>
<dbReference type="GO" id="GO:0051301">
    <property type="term" value="P:cell division"/>
    <property type="evidence" value="ECO:0007669"/>
    <property type="project" value="UniProtKB-UniRule"/>
</dbReference>
<dbReference type="AlphaFoldDB" id="A0A8H5I1C5"/>
<evidence type="ECO:0000259" key="11">
    <source>
        <dbReference type="Pfam" id="PF08234"/>
    </source>
</evidence>
<comment type="function">
    <text evidence="9">Acts as a component of the essential kinetochore-associated NDC80 complex, which is required for chromosome segregation and spindle checkpoint activity.</text>
</comment>
<dbReference type="FunFam" id="3.30.457.50:FF:000001">
    <property type="entry name" value="Probable kinetochore protein spc25"/>
    <property type="match status" value="1"/>
</dbReference>
<reference evidence="12 13" key="1">
    <citation type="journal article" date="2020" name="ISME J.">
        <title>Uncovering the hidden diversity of litter-decomposition mechanisms in mushroom-forming fungi.</title>
        <authorList>
            <person name="Floudas D."/>
            <person name="Bentzer J."/>
            <person name="Ahren D."/>
            <person name="Johansson T."/>
            <person name="Persson P."/>
            <person name="Tunlid A."/>
        </authorList>
    </citation>
    <scope>NUCLEOTIDE SEQUENCE [LARGE SCALE GENOMIC DNA]</scope>
    <source>
        <strain evidence="12 13">CBS 406.79</strain>
    </source>
</reference>
<proteinExistence type="inferred from homology"/>
<organism evidence="12 13">
    <name type="scientific">Collybiopsis confluens</name>
    <dbReference type="NCBI Taxonomy" id="2823264"/>
    <lineage>
        <taxon>Eukaryota</taxon>
        <taxon>Fungi</taxon>
        <taxon>Dikarya</taxon>
        <taxon>Basidiomycota</taxon>
        <taxon>Agaricomycotina</taxon>
        <taxon>Agaricomycetes</taxon>
        <taxon>Agaricomycetidae</taxon>
        <taxon>Agaricales</taxon>
        <taxon>Marasmiineae</taxon>
        <taxon>Omphalotaceae</taxon>
        <taxon>Collybiopsis</taxon>
    </lineage>
</organism>
<dbReference type="PANTHER" id="PTHR14281">
    <property type="entry name" value="KINETOCHORE PROTEIN SPC25-RELATED"/>
    <property type="match status" value="1"/>
</dbReference>
<keyword evidence="2 9" id="KW-0158">Chromosome</keyword>
<dbReference type="Pfam" id="PF08234">
    <property type="entry name" value="Spindle_Spc25"/>
    <property type="match status" value="1"/>
</dbReference>
<evidence type="ECO:0000256" key="8">
    <source>
        <dbReference type="ARBA" id="ARBA00023328"/>
    </source>
</evidence>
<evidence type="ECO:0000256" key="7">
    <source>
        <dbReference type="ARBA" id="ARBA00023306"/>
    </source>
</evidence>
<gene>
    <name evidence="12" type="ORF">D9757_000586</name>
</gene>
<keyword evidence="6 10" id="KW-0175">Coiled coil</keyword>
<comment type="similarity">
    <text evidence="1 9">Belongs to the SPC25 family.</text>
</comment>
<evidence type="ECO:0000313" key="12">
    <source>
        <dbReference type="EMBL" id="KAF5393327.1"/>
    </source>
</evidence>
<evidence type="ECO:0000256" key="10">
    <source>
        <dbReference type="SAM" id="Coils"/>
    </source>
</evidence>
<evidence type="ECO:0000313" key="13">
    <source>
        <dbReference type="Proteomes" id="UP000518752"/>
    </source>
</evidence>